<dbReference type="PANTHER" id="PTHR30126:SF100">
    <property type="entry name" value="LYSR-FAMILY TRANSCRIPTIONAL REGULATOR"/>
    <property type="match status" value="1"/>
</dbReference>
<organism evidence="6 7">
    <name type="scientific">Desulfitobacterium dehalogenans</name>
    <dbReference type="NCBI Taxonomy" id="36854"/>
    <lineage>
        <taxon>Bacteria</taxon>
        <taxon>Bacillati</taxon>
        <taxon>Bacillota</taxon>
        <taxon>Clostridia</taxon>
        <taxon>Eubacteriales</taxon>
        <taxon>Desulfitobacteriaceae</taxon>
        <taxon>Desulfitobacterium</taxon>
    </lineage>
</organism>
<gene>
    <name evidence="6" type="ORF">GX523_01090</name>
</gene>
<sequence length="295" mass="34066">MELRQLKTFVKIAEVNSFVKAGKILNYSQPTMTTHIQSLEKELKYKLFQRLGREVTLTSEGKHFLLYAKRILNLCQEATQRIESGTLAGKLTIGTSEAFGILRLPAIIKEFRLRYPDVSLEIKFKYMDELFEDLKKNEIDLAFVLCQKVNHPNLTAEILAHEPLTLVAAPENFLVQKEKINLMDFSEQNIILTQRGCAYRAAFEELLKKLKTPPIIMGVNNLQAIKHYTMSNLGITLLPHIYVEKELKTGTLCKLPWQEAPFNMSSQLVYHKDKWHSSTMSAFLKIVREYRESQE</sequence>
<dbReference type="InterPro" id="IPR036390">
    <property type="entry name" value="WH_DNA-bd_sf"/>
</dbReference>
<dbReference type="SUPFAM" id="SSF46785">
    <property type="entry name" value="Winged helix' DNA-binding domain"/>
    <property type="match status" value="1"/>
</dbReference>
<evidence type="ECO:0000259" key="5">
    <source>
        <dbReference type="PROSITE" id="PS50931"/>
    </source>
</evidence>
<protein>
    <submittedName>
        <fullName evidence="6">LysR family transcriptional regulator</fullName>
    </submittedName>
</protein>
<comment type="caution">
    <text evidence="6">The sequence shown here is derived from an EMBL/GenBank/DDBJ whole genome shotgun (WGS) entry which is preliminary data.</text>
</comment>
<dbReference type="Proteomes" id="UP000553059">
    <property type="component" value="Unassembled WGS sequence"/>
</dbReference>
<dbReference type="InterPro" id="IPR005119">
    <property type="entry name" value="LysR_subst-bd"/>
</dbReference>
<comment type="similarity">
    <text evidence="1">Belongs to the LysR transcriptional regulatory family.</text>
</comment>
<keyword evidence="3" id="KW-0238">DNA-binding</keyword>
<dbReference type="FunFam" id="1.10.10.10:FF:000001">
    <property type="entry name" value="LysR family transcriptional regulator"/>
    <property type="match status" value="1"/>
</dbReference>
<dbReference type="PRINTS" id="PR00039">
    <property type="entry name" value="HTHLYSR"/>
</dbReference>
<accession>A0A7C6Z2B2</accession>
<dbReference type="GO" id="GO:0003700">
    <property type="term" value="F:DNA-binding transcription factor activity"/>
    <property type="evidence" value="ECO:0007669"/>
    <property type="project" value="InterPro"/>
</dbReference>
<evidence type="ECO:0000256" key="2">
    <source>
        <dbReference type="ARBA" id="ARBA00023015"/>
    </source>
</evidence>
<evidence type="ECO:0000313" key="6">
    <source>
        <dbReference type="EMBL" id="HHY25342.1"/>
    </source>
</evidence>
<dbReference type="CDD" id="cd05466">
    <property type="entry name" value="PBP2_LTTR_substrate"/>
    <property type="match status" value="1"/>
</dbReference>
<dbReference type="SUPFAM" id="SSF53850">
    <property type="entry name" value="Periplasmic binding protein-like II"/>
    <property type="match status" value="1"/>
</dbReference>
<dbReference type="PROSITE" id="PS50931">
    <property type="entry name" value="HTH_LYSR"/>
    <property type="match status" value="1"/>
</dbReference>
<evidence type="ECO:0000256" key="1">
    <source>
        <dbReference type="ARBA" id="ARBA00009437"/>
    </source>
</evidence>
<dbReference type="Gene3D" id="3.40.190.290">
    <property type="match status" value="1"/>
</dbReference>
<feature type="domain" description="HTH lysR-type" evidence="5">
    <location>
        <begin position="1"/>
        <end position="58"/>
    </location>
</feature>
<evidence type="ECO:0000256" key="4">
    <source>
        <dbReference type="ARBA" id="ARBA00023163"/>
    </source>
</evidence>
<reference evidence="6 7" key="1">
    <citation type="journal article" date="2020" name="Biotechnol. Biofuels">
        <title>New insights from the biogas microbiome by comprehensive genome-resolved metagenomics of nearly 1600 species originating from multiple anaerobic digesters.</title>
        <authorList>
            <person name="Campanaro S."/>
            <person name="Treu L."/>
            <person name="Rodriguez-R L.M."/>
            <person name="Kovalovszki A."/>
            <person name="Ziels R.M."/>
            <person name="Maus I."/>
            <person name="Zhu X."/>
            <person name="Kougias P.G."/>
            <person name="Basile A."/>
            <person name="Luo G."/>
            <person name="Schluter A."/>
            <person name="Konstantinidis K.T."/>
            <person name="Angelidaki I."/>
        </authorList>
    </citation>
    <scope>NUCLEOTIDE SEQUENCE [LARGE SCALE GENOMIC DNA]</scope>
    <source>
        <strain evidence="6">AS05jafATM_4</strain>
    </source>
</reference>
<keyword evidence="4" id="KW-0804">Transcription</keyword>
<keyword evidence="2" id="KW-0805">Transcription regulation</keyword>
<evidence type="ECO:0000256" key="3">
    <source>
        <dbReference type="ARBA" id="ARBA00023125"/>
    </source>
</evidence>
<proteinExistence type="inferred from homology"/>
<dbReference type="GO" id="GO:0000976">
    <property type="term" value="F:transcription cis-regulatory region binding"/>
    <property type="evidence" value="ECO:0007669"/>
    <property type="project" value="TreeGrafter"/>
</dbReference>
<dbReference type="Pfam" id="PF00126">
    <property type="entry name" value="HTH_1"/>
    <property type="match status" value="1"/>
</dbReference>
<dbReference type="Gene3D" id="1.10.10.10">
    <property type="entry name" value="Winged helix-like DNA-binding domain superfamily/Winged helix DNA-binding domain"/>
    <property type="match status" value="1"/>
</dbReference>
<evidence type="ECO:0000313" key="7">
    <source>
        <dbReference type="Proteomes" id="UP000553059"/>
    </source>
</evidence>
<dbReference type="AlphaFoldDB" id="A0A7C6Z2B2"/>
<dbReference type="InterPro" id="IPR000847">
    <property type="entry name" value="LysR_HTH_N"/>
</dbReference>
<dbReference type="PANTHER" id="PTHR30126">
    <property type="entry name" value="HTH-TYPE TRANSCRIPTIONAL REGULATOR"/>
    <property type="match status" value="1"/>
</dbReference>
<dbReference type="EMBL" id="DUTF01000025">
    <property type="protein sequence ID" value="HHY25342.1"/>
    <property type="molecule type" value="Genomic_DNA"/>
</dbReference>
<dbReference type="Pfam" id="PF03466">
    <property type="entry name" value="LysR_substrate"/>
    <property type="match status" value="1"/>
</dbReference>
<dbReference type="InterPro" id="IPR036388">
    <property type="entry name" value="WH-like_DNA-bd_sf"/>
</dbReference>
<name>A0A7C6Z2B2_9FIRM</name>